<feature type="compositionally biased region" description="Polar residues" evidence="1">
    <location>
        <begin position="136"/>
        <end position="149"/>
    </location>
</feature>
<dbReference type="Proteomes" id="UP001445076">
    <property type="component" value="Unassembled WGS sequence"/>
</dbReference>
<feature type="region of interest" description="Disordered" evidence="1">
    <location>
        <begin position="249"/>
        <end position="288"/>
    </location>
</feature>
<sequence>MTQICFKEYRGHDATTEGITQTEYYTNPGSLMVDVLVKNACSAAESIVAKDVIQMKNVKCLKAARNGEDMTVDKHVLILDCNDGEMVKLPSVNIVAAKIIDRVKKAAVGRGDNSVSSDSTMVPTPAWPTPAKPSPNRISSQPFSPNQMTGDPRSIFLMPLHHNRSFLPPSETSTQQSSLPSNDTFVGLVKDLHTPSQLSRSQKPQDMTANSHTSRLSGKANEIDNNMVTENSEIPSDVTSNTQSSFQPLAQPAVTGDNTEDESVVFPSKLPSSTQISPQSQPRVAATQDNNMETENSEIPSDVTSNTQSSFQPLAQPAVTGDDHSGNVGIPTSDSGCSGEKSGVVLKPSTMPCSTKIRVPTSKNIPLRKKQPVKRKLNMETPSTSAGHTTVTPNIKKIITVVDEGFVDITFSSLLARSACGTLYRVYAYITELFSLTSRVCTRCNNGCFCIHLWVWGLCEACGVCTEGAALQRLYSKNDLLTRRTLHCHVCRTHSSNGRINPQGKPSTSTAEYQGTVSPIVRLVLCLRDPETGFIGRFNVSADSAERLLGGVTPKFSWIIQETEAQLRELLAAILSVQDRLHFGIKKTRTSQGTPQYLVSNTSLLLIDA</sequence>
<proteinExistence type="predicted"/>
<feature type="compositionally biased region" description="Polar residues" evidence="1">
    <location>
        <begin position="113"/>
        <end position="122"/>
    </location>
</feature>
<feature type="compositionally biased region" description="Polar residues" evidence="1">
    <location>
        <begin position="170"/>
        <end position="183"/>
    </location>
</feature>
<feature type="compositionally biased region" description="Polar residues" evidence="1">
    <location>
        <begin position="195"/>
        <end position="216"/>
    </location>
</feature>
<accession>A0AAW0VXH6</accession>
<feature type="region of interest" description="Disordered" evidence="1">
    <location>
        <begin position="314"/>
        <end position="339"/>
    </location>
</feature>
<organism evidence="2 3">
    <name type="scientific">Cherax quadricarinatus</name>
    <name type="common">Australian red claw crayfish</name>
    <dbReference type="NCBI Taxonomy" id="27406"/>
    <lineage>
        <taxon>Eukaryota</taxon>
        <taxon>Metazoa</taxon>
        <taxon>Ecdysozoa</taxon>
        <taxon>Arthropoda</taxon>
        <taxon>Crustacea</taxon>
        <taxon>Multicrustacea</taxon>
        <taxon>Malacostraca</taxon>
        <taxon>Eumalacostraca</taxon>
        <taxon>Eucarida</taxon>
        <taxon>Decapoda</taxon>
        <taxon>Pleocyemata</taxon>
        <taxon>Astacidea</taxon>
        <taxon>Parastacoidea</taxon>
        <taxon>Parastacidae</taxon>
        <taxon>Cherax</taxon>
    </lineage>
</organism>
<keyword evidence="3" id="KW-1185">Reference proteome</keyword>
<feature type="region of interest" description="Disordered" evidence="1">
    <location>
        <begin position="110"/>
        <end position="183"/>
    </location>
</feature>
<gene>
    <name evidence="2" type="ORF">OTU49_012589</name>
</gene>
<dbReference type="EMBL" id="JARKIK010000098">
    <property type="protein sequence ID" value="KAK8721827.1"/>
    <property type="molecule type" value="Genomic_DNA"/>
</dbReference>
<comment type="caution">
    <text evidence="2">The sequence shown here is derived from an EMBL/GenBank/DDBJ whole genome shotgun (WGS) entry which is preliminary data.</text>
</comment>
<reference evidence="2 3" key="1">
    <citation type="journal article" date="2024" name="BMC Genomics">
        <title>Genome assembly of redclaw crayfish (Cherax quadricarinatus) provides insights into its immune adaptation and hypoxia tolerance.</title>
        <authorList>
            <person name="Liu Z."/>
            <person name="Zheng J."/>
            <person name="Li H."/>
            <person name="Fang K."/>
            <person name="Wang S."/>
            <person name="He J."/>
            <person name="Zhou D."/>
            <person name="Weng S."/>
            <person name="Chi M."/>
            <person name="Gu Z."/>
            <person name="He J."/>
            <person name="Li F."/>
            <person name="Wang M."/>
        </authorList>
    </citation>
    <scope>NUCLEOTIDE SEQUENCE [LARGE SCALE GENOMIC DNA]</scope>
    <source>
        <strain evidence="2">ZL_2023a</strain>
    </source>
</reference>
<evidence type="ECO:0000313" key="2">
    <source>
        <dbReference type="EMBL" id="KAK8721827.1"/>
    </source>
</evidence>
<name>A0AAW0VXH6_CHEQU</name>
<feature type="region of interest" description="Disordered" evidence="1">
    <location>
        <begin position="195"/>
        <end position="224"/>
    </location>
</feature>
<dbReference type="AlphaFoldDB" id="A0AAW0VXH6"/>
<feature type="compositionally biased region" description="Low complexity" evidence="1">
    <location>
        <begin position="271"/>
        <end position="282"/>
    </location>
</feature>
<protein>
    <submittedName>
        <fullName evidence="2">Uncharacterized protein</fullName>
    </submittedName>
</protein>
<evidence type="ECO:0000256" key="1">
    <source>
        <dbReference type="SAM" id="MobiDB-lite"/>
    </source>
</evidence>
<evidence type="ECO:0000313" key="3">
    <source>
        <dbReference type="Proteomes" id="UP001445076"/>
    </source>
</evidence>